<proteinExistence type="predicted"/>
<feature type="domain" description="CobQ/CobB/MinD/ParA nucleotide binding" evidence="1">
    <location>
        <begin position="4"/>
        <end position="46"/>
    </location>
</feature>
<organism evidence="2 3">
    <name type="scientific">Rhodoblastus acidophilus</name>
    <name type="common">Rhodopseudomonas acidophila</name>
    <dbReference type="NCBI Taxonomy" id="1074"/>
    <lineage>
        <taxon>Bacteria</taxon>
        <taxon>Pseudomonadati</taxon>
        <taxon>Pseudomonadota</taxon>
        <taxon>Alphaproteobacteria</taxon>
        <taxon>Hyphomicrobiales</taxon>
        <taxon>Rhodoblastaceae</taxon>
        <taxon>Rhodoblastus</taxon>
    </lineage>
</organism>
<dbReference type="InterPro" id="IPR027417">
    <property type="entry name" value="P-loop_NTPase"/>
</dbReference>
<evidence type="ECO:0000313" key="3">
    <source>
        <dbReference type="Proteomes" id="UP000198418"/>
    </source>
</evidence>
<accession>A0A212RTP4</accession>
<keyword evidence="3" id="KW-1185">Reference proteome</keyword>
<gene>
    <name evidence="2" type="ORF">SAMN06265338_10785</name>
</gene>
<dbReference type="Pfam" id="PF01656">
    <property type="entry name" value="CbiA"/>
    <property type="match status" value="1"/>
</dbReference>
<dbReference type="Proteomes" id="UP000198418">
    <property type="component" value="Unassembled WGS sequence"/>
</dbReference>
<name>A0A212RTP4_RHOAC</name>
<protein>
    <submittedName>
        <fullName evidence="2">CobQ/CobB/MinD/ParA nucleotide binding domain-containing protein</fullName>
    </submittedName>
</protein>
<dbReference type="Gene3D" id="3.40.50.300">
    <property type="entry name" value="P-loop containing nucleotide triphosphate hydrolases"/>
    <property type="match status" value="1"/>
</dbReference>
<evidence type="ECO:0000313" key="2">
    <source>
        <dbReference type="EMBL" id="SNB76027.1"/>
    </source>
</evidence>
<dbReference type="RefSeq" id="WP_088521321.1">
    <property type="nucleotide sequence ID" value="NZ_FYDG01000007.1"/>
</dbReference>
<dbReference type="SUPFAM" id="SSF52540">
    <property type="entry name" value="P-loop containing nucleoside triphosphate hydrolases"/>
    <property type="match status" value="1"/>
</dbReference>
<dbReference type="EMBL" id="FYDG01000007">
    <property type="protein sequence ID" value="SNB76027.1"/>
    <property type="molecule type" value="Genomic_DNA"/>
</dbReference>
<dbReference type="AlphaFoldDB" id="A0A212RTP4"/>
<sequence length="150" mass="16066">MRRVAFVTQKGESGKSTLAAWLAVAAREAGERVFLIDLDRLQSLSGWARARGDGTYAVVINQCLTARRNARIEEGVATLQALGVLMNPLISSRVDCQEAVRCGLGVGEVNLAGAAAEKDPETGRLIDGKANCVLMVGKRKPHVRPVARRA</sequence>
<evidence type="ECO:0000259" key="1">
    <source>
        <dbReference type="Pfam" id="PF01656"/>
    </source>
</evidence>
<dbReference type="InterPro" id="IPR002586">
    <property type="entry name" value="CobQ/CobB/MinD/ParA_Nub-bd_dom"/>
</dbReference>
<dbReference type="OrthoDB" id="7933505at2"/>
<reference evidence="3" key="1">
    <citation type="submission" date="2017-06" db="EMBL/GenBank/DDBJ databases">
        <authorList>
            <person name="Varghese N."/>
            <person name="Submissions S."/>
        </authorList>
    </citation>
    <scope>NUCLEOTIDE SEQUENCE [LARGE SCALE GENOMIC DNA]</scope>
    <source>
        <strain evidence="3">DSM 137</strain>
    </source>
</reference>